<feature type="transmembrane region" description="Helical" evidence="1">
    <location>
        <begin position="169"/>
        <end position="193"/>
    </location>
</feature>
<sequence>MKLFTASLATLFALVPAAHAVPTHQFDHFFPGWNTRVQDILKGACAEPYAVYLTGKVNETEGKQSIVNPVIDCVLEEFPESRKAELATGALVLGLIPTILQSIGSSTAETALVGLRSPLLGFLISAGSPAVSMMRTSDFASSIVEFIEKGDTRDFGMGKLRWSSGRGKWAFLISLLEYAAVGGAVANVLHLAWNLGIYAVAIFAPDTIFGVPLWTLGAALIHLAGCLAVGVRVRMRYVDSRNGDDYNNARTRPLNTWIPHQLIPAVFQPAMTLELRHGGANTFWFYTLTWIISIGIVAQVAFGTLVLSGLLFFSLADCLIIVGRYSLSAVVCRAVVRLELSGMTAAMIPTSSNKGGLETIEPEQIVLTTWKGQPQDM</sequence>
<feature type="transmembrane region" description="Helical" evidence="1">
    <location>
        <begin position="308"/>
        <end position="327"/>
    </location>
</feature>
<feature type="transmembrane region" description="Helical" evidence="1">
    <location>
        <begin position="283"/>
        <end position="302"/>
    </location>
</feature>
<keyword evidence="1" id="KW-1133">Transmembrane helix</keyword>
<keyword evidence="1" id="KW-0812">Transmembrane</keyword>
<feature type="transmembrane region" description="Helical" evidence="1">
    <location>
        <begin position="213"/>
        <end position="231"/>
    </location>
</feature>
<evidence type="ECO:0000256" key="1">
    <source>
        <dbReference type="SAM" id="Phobius"/>
    </source>
</evidence>
<keyword evidence="4" id="KW-1185">Reference proteome</keyword>
<reference evidence="4" key="1">
    <citation type="submission" date="2019-06" db="EMBL/GenBank/DDBJ databases">
        <title>Draft genome sequence of the griseofulvin-producing fungus Xylaria cubensis strain G536.</title>
        <authorList>
            <person name="Mead M.E."/>
            <person name="Raja H.A."/>
            <person name="Steenwyk J.L."/>
            <person name="Knowles S.L."/>
            <person name="Oberlies N.H."/>
            <person name="Rokas A."/>
        </authorList>
    </citation>
    <scope>NUCLEOTIDE SEQUENCE [LARGE SCALE GENOMIC DNA]</scope>
    <source>
        <strain evidence="4">G536</strain>
    </source>
</reference>
<name>A0A553I022_9PEZI</name>
<feature type="signal peptide" evidence="2">
    <location>
        <begin position="1"/>
        <end position="20"/>
    </location>
</feature>
<dbReference type="OrthoDB" id="3009728at2759"/>
<keyword evidence="2" id="KW-0732">Signal</keyword>
<evidence type="ECO:0000313" key="3">
    <source>
        <dbReference type="EMBL" id="TRX93525.1"/>
    </source>
</evidence>
<comment type="caution">
    <text evidence="3">The sequence shown here is derived from an EMBL/GenBank/DDBJ whole genome shotgun (WGS) entry which is preliminary data.</text>
</comment>
<organism evidence="3 4">
    <name type="scientific">Xylaria flabelliformis</name>
    <dbReference type="NCBI Taxonomy" id="2512241"/>
    <lineage>
        <taxon>Eukaryota</taxon>
        <taxon>Fungi</taxon>
        <taxon>Dikarya</taxon>
        <taxon>Ascomycota</taxon>
        <taxon>Pezizomycotina</taxon>
        <taxon>Sordariomycetes</taxon>
        <taxon>Xylariomycetidae</taxon>
        <taxon>Xylariales</taxon>
        <taxon>Xylariaceae</taxon>
        <taxon>Xylaria</taxon>
    </lineage>
</organism>
<evidence type="ECO:0000256" key="2">
    <source>
        <dbReference type="SAM" id="SignalP"/>
    </source>
</evidence>
<keyword evidence="1" id="KW-0472">Membrane</keyword>
<gene>
    <name evidence="3" type="ORF">FHL15_005497</name>
</gene>
<proteinExistence type="predicted"/>
<accession>A0A553I022</accession>
<protein>
    <submittedName>
        <fullName evidence="3">Uncharacterized protein</fullName>
    </submittedName>
</protein>
<dbReference type="AlphaFoldDB" id="A0A553I022"/>
<feature type="chain" id="PRO_5022132327" evidence="2">
    <location>
        <begin position="21"/>
        <end position="377"/>
    </location>
</feature>
<dbReference type="Proteomes" id="UP000319160">
    <property type="component" value="Unassembled WGS sequence"/>
</dbReference>
<dbReference type="EMBL" id="VFLP01000028">
    <property type="protein sequence ID" value="TRX93525.1"/>
    <property type="molecule type" value="Genomic_DNA"/>
</dbReference>
<evidence type="ECO:0000313" key="4">
    <source>
        <dbReference type="Proteomes" id="UP000319160"/>
    </source>
</evidence>